<dbReference type="OrthoDB" id="418349at2759"/>
<reference evidence="2" key="1">
    <citation type="submission" date="2017-01" db="EMBL/GenBank/DDBJ databases">
        <title>Comparative genomics of anhydrobiosis in the tardigrade Hypsibius dujardini.</title>
        <authorList>
            <person name="Yoshida Y."/>
            <person name="Koutsovoulos G."/>
            <person name="Laetsch D."/>
            <person name="Stevens L."/>
            <person name="Kumar S."/>
            <person name="Horikawa D."/>
            <person name="Ishino K."/>
            <person name="Komine S."/>
            <person name="Tomita M."/>
            <person name="Blaxter M."/>
            <person name="Arakawa K."/>
        </authorList>
    </citation>
    <scope>NUCLEOTIDE SEQUENCE [LARGE SCALE GENOMIC DNA]</scope>
    <source>
        <strain evidence="2">Z151</strain>
    </source>
</reference>
<proteinExistence type="predicted"/>
<evidence type="ECO:0000313" key="2">
    <source>
        <dbReference type="Proteomes" id="UP000192578"/>
    </source>
</evidence>
<protein>
    <recommendedName>
        <fullName evidence="3">RNA pseudouridylate synthase domain-containing protein 4</fullName>
    </recommendedName>
</protein>
<name>A0A1W0WYF5_HYPEX</name>
<evidence type="ECO:0008006" key="3">
    <source>
        <dbReference type="Google" id="ProtNLM"/>
    </source>
</evidence>
<dbReference type="SUPFAM" id="SSF55120">
    <property type="entry name" value="Pseudouridine synthase"/>
    <property type="match status" value="1"/>
</dbReference>
<dbReference type="EMBL" id="MTYJ01000032">
    <property type="protein sequence ID" value="OQV20231.1"/>
    <property type="molecule type" value="Genomic_DNA"/>
</dbReference>
<dbReference type="Gene3D" id="3.30.2350.10">
    <property type="entry name" value="Pseudouridine synthase"/>
    <property type="match status" value="1"/>
</dbReference>
<dbReference type="GO" id="GO:0009982">
    <property type="term" value="F:pseudouridine synthase activity"/>
    <property type="evidence" value="ECO:0007669"/>
    <property type="project" value="InterPro"/>
</dbReference>
<dbReference type="AlphaFoldDB" id="A0A1W0WYF5"/>
<dbReference type="Proteomes" id="UP000192578">
    <property type="component" value="Unassembled WGS sequence"/>
</dbReference>
<organism evidence="1 2">
    <name type="scientific">Hypsibius exemplaris</name>
    <name type="common">Freshwater tardigrade</name>
    <dbReference type="NCBI Taxonomy" id="2072580"/>
    <lineage>
        <taxon>Eukaryota</taxon>
        <taxon>Metazoa</taxon>
        <taxon>Ecdysozoa</taxon>
        <taxon>Tardigrada</taxon>
        <taxon>Eutardigrada</taxon>
        <taxon>Parachela</taxon>
        <taxon>Hypsibioidea</taxon>
        <taxon>Hypsibiidae</taxon>
        <taxon>Hypsibius</taxon>
    </lineage>
</organism>
<gene>
    <name evidence="1" type="ORF">BV898_05787</name>
</gene>
<evidence type="ECO:0000313" key="1">
    <source>
        <dbReference type="EMBL" id="OQV20231.1"/>
    </source>
</evidence>
<dbReference type="GO" id="GO:0003723">
    <property type="term" value="F:RNA binding"/>
    <property type="evidence" value="ECO:0007669"/>
    <property type="project" value="InterPro"/>
</dbReference>
<sequence length="157" mass="17306">MNPSGEGTICRTATRWASTYRHTVPNWDRTLATDVISLLKKSVIYDKDDIVAINKPYGLPVHGGPGVHHSVAKYLPDLAKALDRTGQPGTLHMAFWIFQSETQLQRATPTVLRPYKTPGIVADYERTQHADGDACSDVLRGHPGSPPVRLRLVEALP</sequence>
<comment type="caution">
    <text evidence="1">The sequence shown here is derived from an EMBL/GenBank/DDBJ whole genome shotgun (WGS) entry which is preliminary data.</text>
</comment>
<keyword evidence="2" id="KW-1185">Reference proteome</keyword>
<dbReference type="InterPro" id="IPR020103">
    <property type="entry name" value="PsdUridine_synth_cat_dom_sf"/>
</dbReference>
<accession>A0A1W0WYF5</accession>
<dbReference type="GO" id="GO:0001522">
    <property type="term" value="P:pseudouridine synthesis"/>
    <property type="evidence" value="ECO:0007669"/>
    <property type="project" value="InterPro"/>
</dbReference>